<evidence type="ECO:0000313" key="6">
    <source>
        <dbReference type="Proteomes" id="UP001177023"/>
    </source>
</evidence>
<dbReference type="EMBL" id="CATQJA010000396">
    <property type="protein sequence ID" value="CAJ0559920.1"/>
    <property type="molecule type" value="Genomic_DNA"/>
</dbReference>
<evidence type="ECO:0000259" key="4">
    <source>
        <dbReference type="PROSITE" id="PS50102"/>
    </source>
</evidence>
<dbReference type="Pfam" id="PF00076">
    <property type="entry name" value="RRM_1"/>
    <property type="match status" value="1"/>
</dbReference>
<dbReference type="SUPFAM" id="SSF54928">
    <property type="entry name" value="RNA-binding domain, RBD"/>
    <property type="match status" value="1"/>
</dbReference>
<evidence type="ECO:0000256" key="2">
    <source>
        <dbReference type="PROSITE-ProRule" id="PRU00176"/>
    </source>
</evidence>
<reference evidence="5" key="1">
    <citation type="submission" date="2023-06" db="EMBL/GenBank/DDBJ databases">
        <authorList>
            <person name="Delattre M."/>
        </authorList>
    </citation>
    <scope>NUCLEOTIDE SEQUENCE</scope>
    <source>
        <strain evidence="5">AF72</strain>
    </source>
</reference>
<proteinExistence type="predicted"/>
<keyword evidence="6" id="KW-1185">Reference proteome</keyword>
<dbReference type="InterPro" id="IPR000504">
    <property type="entry name" value="RRM_dom"/>
</dbReference>
<feature type="region of interest" description="Disordered" evidence="3">
    <location>
        <begin position="178"/>
        <end position="222"/>
    </location>
</feature>
<dbReference type="GO" id="GO:0003723">
    <property type="term" value="F:RNA binding"/>
    <property type="evidence" value="ECO:0007669"/>
    <property type="project" value="UniProtKB-UniRule"/>
</dbReference>
<evidence type="ECO:0000256" key="1">
    <source>
        <dbReference type="ARBA" id="ARBA00022884"/>
    </source>
</evidence>
<feature type="non-terminal residue" evidence="5">
    <location>
        <position position="1"/>
    </location>
</feature>
<comment type="caution">
    <text evidence="5">The sequence shown here is derived from an EMBL/GenBank/DDBJ whole genome shotgun (WGS) entry which is preliminary data.</text>
</comment>
<evidence type="ECO:0000256" key="3">
    <source>
        <dbReference type="SAM" id="MobiDB-lite"/>
    </source>
</evidence>
<organism evidence="5 6">
    <name type="scientific">Mesorhabditis spiculigera</name>
    <dbReference type="NCBI Taxonomy" id="96644"/>
    <lineage>
        <taxon>Eukaryota</taxon>
        <taxon>Metazoa</taxon>
        <taxon>Ecdysozoa</taxon>
        <taxon>Nematoda</taxon>
        <taxon>Chromadorea</taxon>
        <taxon>Rhabditida</taxon>
        <taxon>Rhabditina</taxon>
        <taxon>Rhabditomorpha</taxon>
        <taxon>Rhabditoidea</taxon>
        <taxon>Rhabditidae</taxon>
        <taxon>Mesorhabditinae</taxon>
        <taxon>Mesorhabditis</taxon>
    </lineage>
</organism>
<evidence type="ECO:0000313" key="5">
    <source>
        <dbReference type="EMBL" id="CAJ0559920.1"/>
    </source>
</evidence>
<dbReference type="PANTHER" id="PTHR48027">
    <property type="entry name" value="HETEROGENEOUS NUCLEAR RIBONUCLEOPROTEIN 87F-RELATED"/>
    <property type="match status" value="1"/>
</dbReference>
<name>A0AA36C5F3_9BILA</name>
<gene>
    <name evidence="5" type="ORF">MSPICULIGERA_LOCUS1411</name>
</gene>
<accession>A0AA36C5F3</accession>
<keyword evidence="1 2" id="KW-0694">RNA-binding</keyword>
<feature type="compositionally biased region" description="Polar residues" evidence="3">
    <location>
        <begin position="312"/>
        <end position="325"/>
    </location>
</feature>
<feature type="region of interest" description="Disordered" evidence="3">
    <location>
        <begin position="290"/>
        <end position="360"/>
    </location>
</feature>
<sequence length="360" mass="39397">MKTARRPSAVSTSSCTALYEGFKLVAPNCPIYAKHQLMPSKIFVGGFAPDVDESELGQVLLMATQTEIREVRIVRDQDTGASKGFGFVTFNDVASADAARNLPPEKLVLKGRQLKVGVAYRKFPHQIRPQDYNIITPDGEEKPSRGFHYIFPTSAPYALLGLPQPTAFAMPVSSASYHPEAPVVSPNTQTSQNYDFSSGPVTPRSAQSTPSADSNDMQPLVPHGSPVMGHAYYNMPTTPIGATAPLLYQNYYHLTPPGHDTGPYPRDGNYNFQPMMSQLAYLAQQQAAYGGSSSNTGFVQGDGRHEGHYSRDSNAQKSSSSGNRLKSQRKYNNKPGMGMTPPSTPKDQPPKRDKHYQQQH</sequence>
<dbReference type="AlphaFoldDB" id="A0AA36C5F3"/>
<protein>
    <recommendedName>
        <fullName evidence="4">RRM domain-containing protein</fullName>
    </recommendedName>
</protein>
<dbReference type="PROSITE" id="PS50102">
    <property type="entry name" value="RRM"/>
    <property type="match status" value="1"/>
</dbReference>
<feature type="compositionally biased region" description="Polar residues" evidence="3">
    <location>
        <begin position="185"/>
        <end position="217"/>
    </location>
</feature>
<feature type="compositionally biased region" description="Basic and acidic residues" evidence="3">
    <location>
        <begin position="302"/>
        <end position="311"/>
    </location>
</feature>
<dbReference type="Proteomes" id="UP001177023">
    <property type="component" value="Unassembled WGS sequence"/>
</dbReference>
<dbReference type="InterPro" id="IPR012677">
    <property type="entry name" value="Nucleotide-bd_a/b_plait_sf"/>
</dbReference>
<feature type="domain" description="RRM" evidence="4">
    <location>
        <begin position="40"/>
        <end position="121"/>
    </location>
</feature>
<dbReference type="InterPro" id="IPR052462">
    <property type="entry name" value="SLIRP/GR-RBP-like"/>
</dbReference>
<dbReference type="Gene3D" id="3.30.70.330">
    <property type="match status" value="1"/>
</dbReference>
<dbReference type="SMART" id="SM00360">
    <property type="entry name" value="RRM"/>
    <property type="match status" value="1"/>
</dbReference>
<dbReference type="InterPro" id="IPR035979">
    <property type="entry name" value="RBD_domain_sf"/>
</dbReference>